<keyword evidence="2" id="KW-0472">Membrane</keyword>
<feature type="domain" description="CAAX prenyl protease 2/Lysostaphin resistance protein A-like" evidence="3">
    <location>
        <begin position="200"/>
        <end position="290"/>
    </location>
</feature>
<dbReference type="GO" id="GO:0004175">
    <property type="term" value="F:endopeptidase activity"/>
    <property type="evidence" value="ECO:0007669"/>
    <property type="project" value="UniProtKB-ARBA"/>
</dbReference>
<evidence type="ECO:0000313" key="5">
    <source>
        <dbReference type="Proteomes" id="UP000249516"/>
    </source>
</evidence>
<name>A0A495A349_9MICC</name>
<dbReference type="AlphaFoldDB" id="A0A495A349"/>
<sequence>MSHPSAPWSRPAPPAVPEPPRTPAGAGNGPGTVLSPPLAAPNGLAGSPAVNAPRTKSYFYHRLALTDPNHRWWMPLVEGLILLALIVVTTILFGIVMAFAVPGTLTGDFTALDQMDPAVFFLSFASVALMLPCALLARMVLGPRPLGLIFSVAGRIRWRWLLTCFLVAAAVYVVVNAVGIGLDLAAGGTPTPVQPVPGFWWLMASLLLVVPLQCTAEEVVFRGYLAQTVGRWLKHPAWAILLPVPLFVFGHLYDVWGLLSVGIMAVSMGIVTWRTGGLEAGIALHAVNNMSISLLAMVGLVDMNETGGAPTDLISEVILNGLYVALVFWFVRRRPAVAVTRTVVLPPPPAPPRLPAPALRPAAMAADRSGMAVYPFDPATQSYLSLPPQYGPYVVRDGQGRYVGVLDTRPAAEPAPAVASTPTYTERHDAHH</sequence>
<keyword evidence="4" id="KW-0378">Hydrolase</keyword>
<dbReference type="OrthoDB" id="2680086at2"/>
<keyword evidence="2" id="KW-1133">Transmembrane helix</keyword>
<feature type="region of interest" description="Disordered" evidence="1">
    <location>
        <begin position="1"/>
        <end position="33"/>
    </location>
</feature>
<reference evidence="4 5" key="1">
    <citation type="submission" date="2018-10" db="EMBL/GenBank/DDBJ databases">
        <title>Kocuria tytouropygialis sp. nov., isolated from the uropygial gland of an American barn owl (Tyto furcata).</title>
        <authorList>
            <person name="Braun M.S."/>
            <person name="Wang E."/>
            <person name="Zimmermann S."/>
            <person name="Wagner H."/>
            <person name="Wink M."/>
        </authorList>
    </citation>
    <scope>NUCLEOTIDE SEQUENCE [LARGE SCALE GENOMIC DNA]</scope>
    <source>
        <strain evidence="4 5">442</strain>
    </source>
</reference>
<feature type="region of interest" description="Disordered" evidence="1">
    <location>
        <begin position="413"/>
        <end position="432"/>
    </location>
</feature>
<dbReference type="InterPro" id="IPR003675">
    <property type="entry name" value="Rce1/LyrA-like_dom"/>
</dbReference>
<feature type="transmembrane region" description="Helical" evidence="2">
    <location>
        <begin position="80"/>
        <end position="105"/>
    </location>
</feature>
<evidence type="ECO:0000313" key="4">
    <source>
        <dbReference type="EMBL" id="RKQ33774.1"/>
    </source>
</evidence>
<keyword evidence="4" id="KW-0645">Protease</keyword>
<feature type="transmembrane region" description="Helical" evidence="2">
    <location>
        <begin position="158"/>
        <end position="179"/>
    </location>
</feature>
<keyword evidence="4" id="KW-0482">Metalloprotease</keyword>
<gene>
    <name evidence="4" type="ORF">C1C97_010885</name>
</gene>
<dbReference type="GO" id="GO:0080120">
    <property type="term" value="P:CAAX-box protein maturation"/>
    <property type="evidence" value="ECO:0007669"/>
    <property type="project" value="UniProtKB-ARBA"/>
</dbReference>
<feature type="transmembrane region" description="Helical" evidence="2">
    <location>
        <begin position="117"/>
        <end position="137"/>
    </location>
</feature>
<evidence type="ECO:0000256" key="2">
    <source>
        <dbReference type="SAM" id="Phobius"/>
    </source>
</evidence>
<organism evidence="4 5">
    <name type="scientific">Kocuria tytonis</name>
    <dbReference type="NCBI Taxonomy" id="2054280"/>
    <lineage>
        <taxon>Bacteria</taxon>
        <taxon>Bacillati</taxon>
        <taxon>Actinomycetota</taxon>
        <taxon>Actinomycetes</taxon>
        <taxon>Micrococcales</taxon>
        <taxon>Micrococcaceae</taxon>
        <taxon>Kocuria</taxon>
    </lineage>
</organism>
<feature type="compositionally biased region" description="Pro residues" evidence="1">
    <location>
        <begin position="10"/>
        <end position="22"/>
    </location>
</feature>
<accession>A0A495A349</accession>
<dbReference type="GO" id="GO:0006508">
    <property type="term" value="P:proteolysis"/>
    <property type="evidence" value="ECO:0007669"/>
    <property type="project" value="UniProtKB-KW"/>
</dbReference>
<feature type="transmembrane region" description="Helical" evidence="2">
    <location>
        <begin position="232"/>
        <end position="249"/>
    </location>
</feature>
<protein>
    <submittedName>
        <fullName evidence="4">CPBP family intramembrane metalloprotease</fullName>
    </submittedName>
</protein>
<feature type="transmembrane region" description="Helical" evidence="2">
    <location>
        <begin position="313"/>
        <end position="331"/>
    </location>
</feature>
<comment type="caution">
    <text evidence="4">The sequence shown here is derived from an EMBL/GenBank/DDBJ whole genome shotgun (WGS) entry which is preliminary data.</text>
</comment>
<dbReference type="GO" id="GO:0008237">
    <property type="term" value="F:metallopeptidase activity"/>
    <property type="evidence" value="ECO:0007669"/>
    <property type="project" value="UniProtKB-KW"/>
</dbReference>
<dbReference type="Proteomes" id="UP000249516">
    <property type="component" value="Unassembled WGS sequence"/>
</dbReference>
<evidence type="ECO:0000256" key="1">
    <source>
        <dbReference type="SAM" id="MobiDB-lite"/>
    </source>
</evidence>
<keyword evidence="5" id="KW-1185">Reference proteome</keyword>
<keyword evidence="2" id="KW-0812">Transmembrane</keyword>
<dbReference type="Pfam" id="PF02517">
    <property type="entry name" value="Rce1-like"/>
    <property type="match status" value="1"/>
</dbReference>
<evidence type="ECO:0000259" key="3">
    <source>
        <dbReference type="Pfam" id="PF02517"/>
    </source>
</evidence>
<dbReference type="EMBL" id="PNJG02000004">
    <property type="protein sequence ID" value="RKQ33774.1"/>
    <property type="molecule type" value="Genomic_DNA"/>
</dbReference>
<feature type="transmembrane region" description="Helical" evidence="2">
    <location>
        <begin position="199"/>
        <end position="220"/>
    </location>
</feature>
<proteinExistence type="predicted"/>